<keyword evidence="1" id="KW-1134">Transmembrane beta strand</keyword>
<dbReference type="Gene3D" id="2.40.160.50">
    <property type="entry name" value="membrane protein fhac: a member of the omp85/tpsb transporter family"/>
    <property type="match status" value="1"/>
</dbReference>
<evidence type="ECO:0000256" key="2">
    <source>
        <dbReference type="ARBA" id="ARBA00022692"/>
    </source>
</evidence>
<name>A0A1H2VI75_ACIFE</name>
<dbReference type="PANTHER" id="PTHR34597:SF1">
    <property type="entry name" value="HEME_HEMOPEXIN TRANSPORTER PROTEIN HUXB"/>
    <property type="match status" value="1"/>
</dbReference>
<dbReference type="RefSeq" id="WP_074705110.1">
    <property type="nucleotide sequence ID" value="NZ_FNOP01000004.1"/>
</dbReference>
<dbReference type="GO" id="GO:0008320">
    <property type="term" value="F:protein transmembrane transporter activity"/>
    <property type="evidence" value="ECO:0007669"/>
    <property type="project" value="TreeGrafter"/>
</dbReference>
<evidence type="ECO:0000256" key="4">
    <source>
        <dbReference type="SAM" id="SignalP"/>
    </source>
</evidence>
<keyword evidence="1" id="KW-0472">Membrane</keyword>
<dbReference type="InterPro" id="IPR013686">
    <property type="entry name" value="Polypept-transport_assoc_ShlB"/>
</dbReference>
<organism evidence="7 8">
    <name type="scientific">Acidaminococcus fermentans</name>
    <dbReference type="NCBI Taxonomy" id="905"/>
    <lineage>
        <taxon>Bacteria</taxon>
        <taxon>Bacillati</taxon>
        <taxon>Bacillota</taxon>
        <taxon>Negativicutes</taxon>
        <taxon>Acidaminococcales</taxon>
        <taxon>Acidaminococcaceae</taxon>
        <taxon>Acidaminococcus</taxon>
    </lineage>
</organism>
<dbReference type="Gene3D" id="3.10.20.310">
    <property type="entry name" value="membrane protein fhac"/>
    <property type="match status" value="1"/>
</dbReference>
<dbReference type="Pfam" id="PF08479">
    <property type="entry name" value="POTRA_2"/>
    <property type="match status" value="1"/>
</dbReference>
<evidence type="ECO:0000313" key="8">
    <source>
        <dbReference type="Proteomes" id="UP000182379"/>
    </source>
</evidence>
<dbReference type="GO" id="GO:0098046">
    <property type="term" value="C:type V protein secretion system complex"/>
    <property type="evidence" value="ECO:0007669"/>
    <property type="project" value="TreeGrafter"/>
</dbReference>
<dbReference type="PANTHER" id="PTHR34597">
    <property type="entry name" value="SLR1661 PROTEIN"/>
    <property type="match status" value="1"/>
</dbReference>
<dbReference type="Proteomes" id="UP000182379">
    <property type="component" value="Unassembled WGS sequence"/>
</dbReference>
<proteinExistence type="predicted"/>
<accession>A0A1H2VI75</accession>
<dbReference type="AlphaFoldDB" id="A0A1H2VI75"/>
<comment type="caution">
    <text evidence="7">The sequence shown here is derived from an EMBL/GenBank/DDBJ whole genome shotgun (WGS) entry which is preliminary data.</text>
</comment>
<reference evidence="7 8" key="1">
    <citation type="submission" date="2016-10" db="EMBL/GenBank/DDBJ databases">
        <authorList>
            <person name="Varghese N."/>
            <person name="Submissions S."/>
        </authorList>
    </citation>
    <scope>NUCLEOTIDE SEQUENCE [LARGE SCALE GENOMIC DNA]</scope>
    <source>
        <strain evidence="7 8">WCC6</strain>
    </source>
</reference>
<sequence>MMNHRLTASILLTLLAAPCLWATTAAANAPAHPAGYNDSGVELNRTRQYLERQRIARKIQEGRNTQPVEGAEGPEEAQKGAVHFLLKQVELPESQVLSREELQKITGAYEGKDATLDDLYALVGKINALYQEKGYLTCRAFLAPQTIRDGRVKIDLVEGKNGQVEVTGNRSTREKYITDRLHIEPGQISSMHRLNKDLLRFNATNDAQLRIALKAGKEPGTTDYVIAVQEPQKQVTGVFFDNAGSKTSGLYRAGLFWQDRDLSGNRDHLFLSTIRSEGMKAVAGSYSTPINRTGTRAGLSYSTNSVHITDGPFEALGVRGHSYVATAFLVAPIETTERKKSEWGFEYSHQRSQTDFGTSLGLRTHWVDDTVDTDLLYYDQLNYGDSSVLYQKHGYRVGRYKDLYDNHRNFGKYEFNGLYQKAYKAGQQWTFRLDGQLSSTQYLPSSEMFYLGGMYSVRGYTESLIGGDGGFSASAEYSVPLDKERKVNGYLFLDGGRIWGSSAFGDRSLMGAGVGIKADLTEKISLNVDLGLPLQRTINGEEQSRGRIHFTVNGQF</sequence>
<feature type="chain" id="PRO_5038683447" evidence="4">
    <location>
        <begin position="28"/>
        <end position="556"/>
    </location>
</feature>
<dbReference type="InterPro" id="IPR051544">
    <property type="entry name" value="TPS_OM_transporter"/>
</dbReference>
<feature type="domain" description="Polypeptide-transport-associated ShlB-type" evidence="6">
    <location>
        <begin position="84"/>
        <end position="159"/>
    </location>
</feature>
<keyword evidence="2" id="KW-0812">Transmembrane</keyword>
<protein>
    <submittedName>
        <fullName evidence="7">Hemolysin activation/secretion protein</fullName>
    </submittedName>
</protein>
<evidence type="ECO:0000256" key="1">
    <source>
        <dbReference type="ARBA" id="ARBA00022452"/>
    </source>
</evidence>
<dbReference type="InterPro" id="IPR005565">
    <property type="entry name" value="Hemolysn_activator_HlyB_C"/>
</dbReference>
<evidence type="ECO:0000313" key="7">
    <source>
        <dbReference type="EMBL" id="SDW67599.1"/>
    </source>
</evidence>
<gene>
    <name evidence="7" type="ORF">SAMN05216495_10442</name>
</gene>
<dbReference type="Pfam" id="PF03865">
    <property type="entry name" value="ShlB"/>
    <property type="match status" value="1"/>
</dbReference>
<keyword evidence="3" id="KW-0998">Cell outer membrane</keyword>
<feature type="domain" description="Haemolysin activator HlyB C-terminal" evidence="5">
    <location>
        <begin position="221"/>
        <end position="517"/>
    </location>
</feature>
<feature type="signal peptide" evidence="4">
    <location>
        <begin position="1"/>
        <end position="27"/>
    </location>
</feature>
<dbReference type="EMBL" id="FNOP01000004">
    <property type="protein sequence ID" value="SDW67599.1"/>
    <property type="molecule type" value="Genomic_DNA"/>
</dbReference>
<evidence type="ECO:0000256" key="3">
    <source>
        <dbReference type="ARBA" id="ARBA00023237"/>
    </source>
</evidence>
<evidence type="ECO:0000259" key="5">
    <source>
        <dbReference type="Pfam" id="PF03865"/>
    </source>
</evidence>
<evidence type="ECO:0000259" key="6">
    <source>
        <dbReference type="Pfam" id="PF08479"/>
    </source>
</evidence>
<keyword evidence="4" id="KW-0732">Signal</keyword>
<dbReference type="GO" id="GO:0046819">
    <property type="term" value="P:protein secretion by the type V secretion system"/>
    <property type="evidence" value="ECO:0007669"/>
    <property type="project" value="TreeGrafter"/>
</dbReference>